<dbReference type="Proteomes" id="UP000247790">
    <property type="component" value="Unassembled WGS sequence"/>
</dbReference>
<evidence type="ECO:0000313" key="3">
    <source>
        <dbReference type="Proteomes" id="UP000247790"/>
    </source>
</evidence>
<dbReference type="EMBL" id="CP054614">
    <property type="protein sequence ID" value="QKS55524.1"/>
    <property type="molecule type" value="Genomic_DNA"/>
</dbReference>
<accession>A0A2V4W453</accession>
<dbReference type="OrthoDB" id="2665710at2"/>
<dbReference type="GO" id="GO:0006260">
    <property type="term" value="P:DNA replication"/>
    <property type="evidence" value="ECO:0007669"/>
    <property type="project" value="InterPro"/>
</dbReference>
<dbReference type="Gene3D" id="3.90.580.10">
    <property type="entry name" value="Zinc finger, CHC2-type domain"/>
    <property type="match status" value="1"/>
</dbReference>
<proteinExistence type="predicted"/>
<dbReference type="InterPro" id="IPR036977">
    <property type="entry name" value="DNA_primase_Znf_CHC2"/>
</dbReference>
<gene>
    <name evidence="1" type="ORF">DFQ00_106292</name>
    <name evidence="2" type="ORF">HUB98_03795</name>
</gene>
<protein>
    <recommendedName>
        <fullName evidence="5">CHC2-type zinc finger protein</fullName>
    </recommendedName>
</protein>
<dbReference type="SUPFAM" id="SSF57783">
    <property type="entry name" value="Zinc beta-ribbon"/>
    <property type="match status" value="1"/>
</dbReference>
<name>A0A2V4W453_PAEBA</name>
<reference evidence="2 4" key="2">
    <citation type="submission" date="2020-06" db="EMBL/GenBank/DDBJ databases">
        <title>Complete genome of Paenibacillus barcinonensis KACC11450.</title>
        <authorList>
            <person name="Kim M."/>
            <person name="Park Y.-J."/>
            <person name="Shin J.-H."/>
        </authorList>
    </citation>
    <scope>NUCLEOTIDE SEQUENCE [LARGE SCALE GENOMIC DNA]</scope>
    <source>
        <strain evidence="2 4">KACC11450</strain>
    </source>
</reference>
<dbReference type="AlphaFoldDB" id="A0A2V4W453"/>
<organism evidence="1 3">
    <name type="scientific">Paenibacillus barcinonensis</name>
    <dbReference type="NCBI Taxonomy" id="198119"/>
    <lineage>
        <taxon>Bacteria</taxon>
        <taxon>Bacillati</taxon>
        <taxon>Bacillota</taxon>
        <taxon>Bacilli</taxon>
        <taxon>Bacillales</taxon>
        <taxon>Paenibacillaceae</taxon>
        <taxon>Paenibacillus</taxon>
    </lineage>
</organism>
<evidence type="ECO:0000313" key="4">
    <source>
        <dbReference type="Proteomes" id="UP000509327"/>
    </source>
</evidence>
<dbReference type="GO" id="GO:0008270">
    <property type="term" value="F:zinc ion binding"/>
    <property type="evidence" value="ECO:0007669"/>
    <property type="project" value="InterPro"/>
</dbReference>
<reference evidence="1 3" key="1">
    <citation type="submission" date="2018-06" db="EMBL/GenBank/DDBJ databases">
        <title>Genomic Encyclopedia of Type Strains, Phase III (KMG-III): the genomes of soil and plant-associated and newly described type strains.</title>
        <authorList>
            <person name="Whitman W."/>
        </authorList>
    </citation>
    <scope>NUCLEOTIDE SEQUENCE [LARGE SCALE GENOMIC DNA]</scope>
    <source>
        <strain evidence="1 3">CECT 7022</strain>
    </source>
</reference>
<dbReference type="GO" id="GO:0003677">
    <property type="term" value="F:DNA binding"/>
    <property type="evidence" value="ECO:0007669"/>
    <property type="project" value="InterPro"/>
</dbReference>
<evidence type="ECO:0000313" key="1">
    <source>
        <dbReference type="EMBL" id="PYE49306.1"/>
    </source>
</evidence>
<dbReference type="EMBL" id="QJSW01000006">
    <property type="protein sequence ID" value="PYE49306.1"/>
    <property type="molecule type" value="Genomic_DNA"/>
</dbReference>
<evidence type="ECO:0008006" key="5">
    <source>
        <dbReference type="Google" id="ProtNLM"/>
    </source>
</evidence>
<evidence type="ECO:0000313" key="2">
    <source>
        <dbReference type="EMBL" id="QKS55524.1"/>
    </source>
</evidence>
<dbReference type="Proteomes" id="UP000509327">
    <property type="component" value="Chromosome"/>
</dbReference>
<sequence length="225" mass="26994">MLPDIVGIAEQHGLQINPYSRSREEVACKCPFCHEDSKPGKKRRYYLSLNSKDQVFKCWFCKESGGVFRFISLLENIPEENVKQRFRKRRIVHPAERLSQNQRRLLREHTGVREPNWKQMRERDFSYYMRSLDLFWDSWKEFLMKEQRDAYFQLIVGIKTCTYQNYIEKIRQREREIESPLLESVLQIYSCASRPKWTEVAERFVDQFKTKPVSPEPKKAGRDGG</sequence>
<keyword evidence="4" id="KW-1185">Reference proteome</keyword>